<sequence length="78" mass="9217">VKPMSYVFHSQNQIQRLMAKFSSISCCWSRQVESMVRQFDPKIPIEEAVTPPTSWYTDPSFYDFELDRVFYKGWQAVG</sequence>
<dbReference type="SUPFAM" id="SSF50022">
    <property type="entry name" value="ISP domain"/>
    <property type="match status" value="1"/>
</dbReference>
<dbReference type="InterPro" id="IPR036922">
    <property type="entry name" value="Rieske_2Fe-2S_sf"/>
</dbReference>
<feature type="non-terminal residue" evidence="1">
    <location>
        <position position="1"/>
    </location>
</feature>
<proteinExistence type="predicted"/>
<evidence type="ECO:0000313" key="2">
    <source>
        <dbReference type="Proteomes" id="UP000188268"/>
    </source>
</evidence>
<dbReference type="STRING" id="210143.A0A1R3KGX2"/>
<dbReference type="EMBL" id="AWWV01004954">
    <property type="protein sequence ID" value="OMP06320.1"/>
    <property type="molecule type" value="Genomic_DNA"/>
</dbReference>
<dbReference type="PANTHER" id="PTHR43756:SF5">
    <property type="entry name" value="CHOLINE MONOOXYGENASE, CHLOROPLASTIC"/>
    <property type="match status" value="1"/>
</dbReference>
<organism evidence="1 2">
    <name type="scientific">Corchorus capsularis</name>
    <name type="common">Jute</name>
    <dbReference type="NCBI Taxonomy" id="210143"/>
    <lineage>
        <taxon>Eukaryota</taxon>
        <taxon>Viridiplantae</taxon>
        <taxon>Streptophyta</taxon>
        <taxon>Embryophyta</taxon>
        <taxon>Tracheophyta</taxon>
        <taxon>Spermatophyta</taxon>
        <taxon>Magnoliopsida</taxon>
        <taxon>eudicotyledons</taxon>
        <taxon>Gunneridae</taxon>
        <taxon>Pentapetalae</taxon>
        <taxon>rosids</taxon>
        <taxon>malvids</taxon>
        <taxon>Malvales</taxon>
        <taxon>Malvaceae</taxon>
        <taxon>Grewioideae</taxon>
        <taxon>Apeibeae</taxon>
        <taxon>Corchorus</taxon>
    </lineage>
</organism>
<comment type="caution">
    <text evidence="1">The sequence shown here is derived from an EMBL/GenBank/DDBJ whole genome shotgun (WGS) entry which is preliminary data.</text>
</comment>
<name>A0A1R3KGX2_COCAP</name>
<accession>A0A1R3KGX2</accession>
<dbReference type="OrthoDB" id="426882at2759"/>
<keyword evidence="2" id="KW-1185">Reference proteome</keyword>
<dbReference type="Proteomes" id="UP000188268">
    <property type="component" value="Unassembled WGS sequence"/>
</dbReference>
<gene>
    <name evidence="1" type="ORF">CCACVL1_01629</name>
</gene>
<evidence type="ECO:0000313" key="1">
    <source>
        <dbReference type="EMBL" id="OMP06320.1"/>
    </source>
</evidence>
<dbReference type="InterPro" id="IPR001663">
    <property type="entry name" value="Rng_hydr_dOase-A"/>
</dbReference>
<protein>
    <submittedName>
        <fullName evidence="1">Uncharacterized protein</fullName>
    </submittedName>
</protein>
<dbReference type="PANTHER" id="PTHR43756">
    <property type="entry name" value="CHOLINE MONOOXYGENASE, CHLOROPLASTIC"/>
    <property type="match status" value="1"/>
</dbReference>
<dbReference type="GO" id="GO:0051537">
    <property type="term" value="F:2 iron, 2 sulfur cluster binding"/>
    <property type="evidence" value="ECO:0007669"/>
    <property type="project" value="InterPro"/>
</dbReference>
<reference evidence="1 2" key="1">
    <citation type="submission" date="2013-09" db="EMBL/GenBank/DDBJ databases">
        <title>Corchorus capsularis genome sequencing.</title>
        <authorList>
            <person name="Alam M."/>
            <person name="Haque M.S."/>
            <person name="Islam M.S."/>
            <person name="Emdad E.M."/>
            <person name="Islam M.M."/>
            <person name="Ahmed B."/>
            <person name="Halim A."/>
            <person name="Hossen Q.M.M."/>
            <person name="Hossain M.Z."/>
            <person name="Ahmed R."/>
            <person name="Khan M.M."/>
            <person name="Islam R."/>
            <person name="Rashid M.M."/>
            <person name="Khan S.A."/>
            <person name="Rahman M.S."/>
            <person name="Alam M."/>
        </authorList>
    </citation>
    <scope>NUCLEOTIDE SEQUENCE [LARGE SCALE GENOMIC DNA]</scope>
    <source>
        <strain evidence="2">cv. CVL-1</strain>
        <tissue evidence="1">Whole seedling</tissue>
    </source>
</reference>
<dbReference type="AlphaFoldDB" id="A0A1R3KGX2"/>
<dbReference type="Gramene" id="OMP06320">
    <property type="protein sequence ID" value="OMP06320"/>
    <property type="gene ID" value="CCACVL1_01629"/>
</dbReference>